<comment type="function">
    <text evidence="9">Core subunit of the mitochondrial membrane respiratory chain NADH dehydrogenase (Complex I) which catalyzes electron transfer from NADH through the respiratory chain, using ubiquinone as an electron acceptor. Essential for the catalytic activity of complex I.</text>
</comment>
<dbReference type="Gene3D" id="1.20.58.1610">
    <property type="entry name" value="NADH:ubiquinone/plastoquinone oxidoreductase, chain 3"/>
    <property type="match status" value="1"/>
</dbReference>
<dbReference type="Pfam" id="PF00507">
    <property type="entry name" value="Oxidored_q4"/>
    <property type="match status" value="1"/>
</dbReference>
<keyword evidence="9 10" id="KW-0496">Mitochondrion</keyword>
<evidence type="ECO:0000256" key="9">
    <source>
        <dbReference type="RuleBase" id="RU003640"/>
    </source>
</evidence>
<proteinExistence type="inferred from homology"/>
<keyword evidence="9" id="KW-0249">Electron transport</keyword>
<evidence type="ECO:0000256" key="7">
    <source>
        <dbReference type="ARBA" id="ARBA00023136"/>
    </source>
</evidence>
<evidence type="ECO:0000256" key="5">
    <source>
        <dbReference type="ARBA" id="ARBA00022692"/>
    </source>
</evidence>
<evidence type="ECO:0000256" key="2">
    <source>
        <dbReference type="ARBA" id="ARBA00008472"/>
    </source>
</evidence>
<keyword evidence="5" id="KW-0812">Transmembrane</keyword>
<evidence type="ECO:0000256" key="3">
    <source>
        <dbReference type="ARBA" id="ARBA00021007"/>
    </source>
</evidence>
<keyword evidence="9" id="KW-0830">Ubiquinone</keyword>
<sequence length="112" mass="12787">MLTFFLALMVVILFLLGVFSLFTSVEPKSSSSDSFECGLEMINSNRTPFHIHYFLVGVMFLIFDIEFVVSLPLVFFYAPIGVWLVVWGVYFFILFLGLILEISLGTIDWKVA</sequence>
<comment type="subcellular location">
    <subcellularLocation>
        <location evidence="1">Membrane</location>
    </subcellularLocation>
    <subcellularLocation>
        <location evidence="9">Mitochondrion membrane</location>
        <topology evidence="9">Multi-pass membrane protein</topology>
    </subcellularLocation>
</comment>
<dbReference type="PANTHER" id="PTHR11058:SF9">
    <property type="entry name" value="NADH-UBIQUINONE OXIDOREDUCTASE CHAIN 3"/>
    <property type="match status" value="1"/>
</dbReference>
<dbReference type="AlphaFoldDB" id="A0A386B2E2"/>
<comment type="similarity">
    <text evidence="2 9">Belongs to the complex I subunit 3 family.</text>
</comment>
<dbReference type="EMBL" id="MH001202">
    <property type="protein sequence ID" value="AYC65843.1"/>
    <property type="molecule type" value="Genomic_DNA"/>
</dbReference>
<keyword evidence="4 9" id="KW-0813">Transport</keyword>
<keyword evidence="6" id="KW-1133">Transmembrane helix</keyword>
<keyword evidence="9" id="KW-1278">Translocase</keyword>
<protein>
    <recommendedName>
        <fullName evidence="3 9">NADH-ubiquinone oxidoreductase chain 3</fullName>
        <ecNumber evidence="9">7.1.1.2</ecNumber>
    </recommendedName>
</protein>
<reference evidence="10" key="1">
    <citation type="journal article" date="2018" name="Syst. Biol.">
        <title>Mitochondrial Genome Fragmentation Unites the Parasitic Lice of Eutherian Mammals.</title>
        <authorList>
            <person name="Song F."/>
            <person name="Li H."/>
            <person name="Liu G.-H."/>
            <person name="Wang W."/>
            <person name="James P."/>
            <person name="Colwell D.D."/>
            <person name="Tran A."/>
            <person name="Gong S."/>
            <person name="Cai W."/>
            <person name="Shao R."/>
        </authorList>
    </citation>
    <scope>NUCLEOTIDE SEQUENCE</scope>
    <source>
        <strain evidence="10">Minichromosome 2</strain>
    </source>
</reference>
<dbReference type="GO" id="GO:0030964">
    <property type="term" value="C:NADH dehydrogenase complex"/>
    <property type="evidence" value="ECO:0007669"/>
    <property type="project" value="TreeGrafter"/>
</dbReference>
<gene>
    <name evidence="10" type="primary">ND3</name>
</gene>
<evidence type="ECO:0000256" key="1">
    <source>
        <dbReference type="ARBA" id="ARBA00004370"/>
    </source>
</evidence>
<name>A0A386B2E2_9NEOP</name>
<dbReference type="EC" id="7.1.1.2" evidence="9"/>
<keyword evidence="7" id="KW-0472">Membrane</keyword>
<dbReference type="GO" id="GO:0008137">
    <property type="term" value="F:NADH dehydrogenase (ubiquinone) activity"/>
    <property type="evidence" value="ECO:0007669"/>
    <property type="project" value="UniProtKB-UniRule"/>
</dbReference>
<geneLocation type="mitochondrion" evidence="10"/>
<evidence type="ECO:0000256" key="4">
    <source>
        <dbReference type="ARBA" id="ARBA00022448"/>
    </source>
</evidence>
<keyword evidence="9" id="KW-0520">NAD</keyword>
<accession>A0A386B2E2</accession>
<evidence type="ECO:0000256" key="8">
    <source>
        <dbReference type="ARBA" id="ARBA00049551"/>
    </source>
</evidence>
<comment type="catalytic activity">
    <reaction evidence="8 9">
        <text>a ubiquinone + NADH + 5 H(+)(in) = a ubiquinol + NAD(+) + 4 H(+)(out)</text>
        <dbReference type="Rhea" id="RHEA:29091"/>
        <dbReference type="Rhea" id="RHEA-COMP:9565"/>
        <dbReference type="Rhea" id="RHEA-COMP:9566"/>
        <dbReference type="ChEBI" id="CHEBI:15378"/>
        <dbReference type="ChEBI" id="CHEBI:16389"/>
        <dbReference type="ChEBI" id="CHEBI:17976"/>
        <dbReference type="ChEBI" id="CHEBI:57540"/>
        <dbReference type="ChEBI" id="CHEBI:57945"/>
        <dbReference type="EC" id="7.1.1.2"/>
    </reaction>
</comment>
<dbReference type="PANTHER" id="PTHR11058">
    <property type="entry name" value="NADH-UBIQUINONE OXIDOREDUCTASE CHAIN 3"/>
    <property type="match status" value="1"/>
</dbReference>
<dbReference type="GO" id="GO:0031966">
    <property type="term" value="C:mitochondrial membrane"/>
    <property type="evidence" value="ECO:0007669"/>
    <property type="project" value="UniProtKB-SubCell"/>
</dbReference>
<dbReference type="InterPro" id="IPR000440">
    <property type="entry name" value="NADH_UbQ/plastoQ_OxRdtase_su3"/>
</dbReference>
<organism evidence="10">
    <name type="scientific">Bovicola ovis</name>
    <name type="common">sheep biting louse</name>
    <dbReference type="NCBI Taxonomy" id="186214"/>
    <lineage>
        <taxon>Eukaryota</taxon>
        <taxon>Metazoa</taxon>
        <taxon>Ecdysozoa</taxon>
        <taxon>Arthropoda</taxon>
        <taxon>Hexapoda</taxon>
        <taxon>Insecta</taxon>
        <taxon>Pterygota</taxon>
        <taxon>Neoptera</taxon>
        <taxon>Paraneoptera</taxon>
        <taxon>Psocodea</taxon>
        <taxon>Troctomorpha</taxon>
        <taxon>Phthiraptera</taxon>
        <taxon>Ischnocera</taxon>
        <taxon>Bovicoliidae</taxon>
        <taxon>Bovicola</taxon>
    </lineage>
</organism>
<dbReference type="InterPro" id="IPR038430">
    <property type="entry name" value="NDAH_ubi_oxred_su3_sf"/>
</dbReference>
<evidence type="ECO:0000256" key="6">
    <source>
        <dbReference type="ARBA" id="ARBA00022989"/>
    </source>
</evidence>
<evidence type="ECO:0000313" key="10">
    <source>
        <dbReference type="EMBL" id="AYC65843.1"/>
    </source>
</evidence>
<keyword evidence="9" id="KW-0679">Respiratory chain</keyword>